<dbReference type="PANTHER" id="PTHR10498">
    <property type="entry name" value="PARALEMMIN-RELATED"/>
    <property type="match status" value="1"/>
</dbReference>
<dbReference type="PANTHER" id="PTHR10498:SF10">
    <property type="entry name" value="PALM2 AND AKAP2 FUSION-RELATED"/>
    <property type="match status" value="1"/>
</dbReference>
<feature type="region of interest" description="Disordered" evidence="7">
    <location>
        <begin position="388"/>
        <end position="423"/>
    </location>
</feature>
<evidence type="ECO:0000256" key="2">
    <source>
        <dbReference type="ARBA" id="ARBA00022475"/>
    </source>
</evidence>
<name>A0A7K5HZQ7_CROSL</name>
<proteinExistence type="predicted"/>
<dbReference type="EMBL" id="VYZB01000508">
    <property type="protein sequence ID" value="NWS74821.1"/>
    <property type="molecule type" value="Genomic_DNA"/>
</dbReference>
<keyword evidence="5" id="KW-0472">Membrane</keyword>
<feature type="region of interest" description="Disordered" evidence="7">
    <location>
        <begin position="484"/>
        <end position="545"/>
    </location>
</feature>
<feature type="region of interest" description="Disordered" evidence="7">
    <location>
        <begin position="721"/>
        <end position="819"/>
    </location>
</feature>
<feature type="compositionally biased region" description="Polar residues" evidence="7">
    <location>
        <begin position="92"/>
        <end position="101"/>
    </location>
</feature>
<feature type="compositionally biased region" description="Basic and acidic residues" evidence="7">
    <location>
        <begin position="162"/>
        <end position="171"/>
    </location>
</feature>
<comment type="caution">
    <text evidence="8">The sequence shown here is derived from an EMBL/GenBank/DDBJ whole genome shotgun (WGS) entry which is preliminary data.</text>
</comment>
<feature type="region of interest" description="Disordered" evidence="7">
    <location>
        <begin position="444"/>
        <end position="471"/>
    </location>
</feature>
<feature type="region of interest" description="Disordered" evidence="7">
    <location>
        <begin position="71"/>
        <end position="171"/>
    </location>
</feature>
<sequence>MEIEVPVSEHKSITTVASAHPIDNPTHFFSTASSHNGLKDRHESLDSEVAKEIRYLDEVLEANCCDSAADNTINGTSSPEPSAVSIMDGSGASVNVNNSTVSREREDVADNLTPLVVEPHEANITDEKPKSNGHSSGGLKEDTRDSLKVPGSPTSSNSSRRSSKDGETTLTTLKKEAKFELRAFHEDKKPSKLFEDEEEKEKYRVRKVRPSEEMMELEKERRELIKSQAVKKNPNIAAKWWNPPQEKTLEDQLDEEHLESHKKYKERKERQQQQGAMPPSPKQISCSFVPPEPVNIKKEDIVTEQIDFSAARKQFQLMEHSGPSQGQAPPRRSGTPKMFSIKPFYKSLNPPHADRPLSSVTRPISMCGQTGQLEGNSTTVVKAQKVSCTSEDDTSAQSTAVDPVRELPCSDSPRAGQTSKLWTEDGEFMSARAVFTVVKDDGQGMLDQFPKSASASSPPEELDSGLDDLSVRSQDTTVLETLSNDFSMDNISDSGASNETMSALQESSLADFSLPQTPQADTPVECRGEGMSKSFSDPGCDLPSSALADSILVDDQLEYHAGLLVQNAIQQAIAEQADKANCKEEIPAEKDISVKEQPTTTRPAPASKEQQNPMFEPPQVSSPVQEKRDTIPKTSKEEDSGLREGKSSQQSPAYSASQPFLVEENRHEVSYFSKYSEAAELRSTASILATQEPEVTVGPFKLRSRKQRTLSMIEEEIRAAQEREEELKRQRQGLQMAPSPVTKSAPPMPTRTVSYKTAPGKIEKIKPPPSPTAEGPVSQSDLSSEEPAGAQRPKNLMQTLMEDYETHKTKRRERMDDSSYTCKLLSSKVTSEVLEATRVNRRKSALALRWEAGIYANREEDE</sequence>
<feature type="compositionally biased region" description="Polar residues" evidence="7">
    <location>
        <begin position="71"/>
        <end position="80"/>
    </location>
</feature>
<evidence type="ECO:0000256" key="4">
    <source>
        <dbReference type="ARBA" id="ARBA00023054"/>
    </source>
</evidence>
<feature type="non-terminal residue" evidence="8">
    <location>
        <position position="862"/>
    </location>
</feature>
<keyword evidence="4" id="KW-0175">Coiled coil</keyword>
<reference evidence="8 9" key="1">
    <citation type="submission" date="2019-09" db="EMBL/GenBank/DDBJ databases">
        <title>Bird 10,000 Genomes (B10K) Project - Family phase.</title>
        <authorList>
            <person name="Zhang G."/>
        </authorList>
    </citation>
    <scope>NUCLEOTIDE SEQUENCE [LARGE SCALE GENOMIC DNA]</scope>
    <source>
        <strain evidence="8">B10K-DU-003-44</strain>
        <tissue evidence="8">Muscle</tissue>
    </source>
</reference>
<evidence type="ECO:0000256" key="7">
    <source>
        <dbReference type="SAM" id="MobiDB-lite"/>
    </source>
</evidence>
<accession>A0A7K5HZQ7</accession>
<feature type="compositionally biased region" description="Polar residues" evidence="7">
    <location>
        <begin position="484"/>
        <end position="520"/>
    </location>
</feature>
<evidence type="ECO:0000256" key="3">
    <source>
        <dbReference type="ARBA" id="ARBA00022553"/>
    </source>
</evidence>
<dbReference type="OrthoDB" id="9941155at2759"/>
<feature type="compositionally biased region" description="Polar residues" evidence="7">
    <location>
        <begin position="596"/>
        <end position="624"/>
    </location>
</feature>
<keyword evidence="2" id="KW-1003">Cell membrane</keyword>
<feature type="region of interest" description="Disordered" evidence="7">
    <location>
        <begin position="236"/>
        <end position="291"/>
    </location>
</feature>
<keyword evidence="3" id="KW-0597">Phosphoprotein</keyword>
<gene>
    <name evidence="8" type="primary">Akap2</name>
    <name evidence="8" type="ORF">CROSUL_R07139</name>
</gene>
<keyword evidence="9" id="KW-1185">Reference proteome</keyword>
<comment type="subcellular location">
    <subcellularLocation>
        <location evidence="1">Cell membrane</location>
        <topology evidence="1">Lipid-anchor</topology>
        <orientation evidence="1">Cytoplasmic side</orientation>
    </subcellularLocation>
</comment>
<feature type="compositionally biased region" description="Basic and acidic residues" evidence="7">
    <location>
        <begin position="118"/>
        <end position="130"/>
    </location>
</feature>
<evidence type="ECO:0000313" key="9">
    <source>
        <dbReference type="Proteomes" id="UP000549499"/>
    </source>
</evidence>
<feature type="region of interest" description="Disordered" evidence="7">
    <location>
        <begin position="317"/>
        <end position="363"/>
    </location>
</feature>
<dbReference type="Proteomes" id="UP000549499">
    <property type="component" value="Unassembled WGS sequence"/>
</dbReference>
<evidence type="ECO:0000256" key="5">
    <source>
        <dbReference type="ARBA" id="ARBA00023136"/>
    </source>
</evidence>
<protein>
    <submittedName>
        <fullName evidence="8">AKAP2 protein</fullName>
    </submittedName>
</protein>
<feature type="compositionally biased region" description="Polar residues" evidence="7">
    <location>
        <begin position="388"/>
        <end position="400"/>
    </location>
</feature>
<keyword evidence="6" id="KW-0449">Lipoprotein</keyword>
<feature type="region of interest" description="Disordered" evidence="7">
    <location>
        <begin position="584"/>
        <end position="661"/>
    </location>
</feature>
<feature type="non-terminal residue" evidence="8">
    <location>
        <position position="1"/>
    </location>
</feature>
<dbReference type="GO" id="GO:0005886">
    <property type="term" value="C:plasma membrane"/>
    <property type="evidence" value="ECO:0007669"/>
    <property type="project" value="UniProtKB-SubCell"/>
</dbReference>
<feature type="compositionally biased region" description="Basic and acidic residues" evidence="7">
    <location>
        <begin position="584"/>
        <end position="594"/>
    </location>
</feature>
<feature type="compositionally biased region" description="Low complexity" evidence="7">
    <location>
        <begin position="647"/>
        <end position="659"/>
    </location>
</feature>
<dbReference type="AlphaFoldDB" id="A0A7K5HZQ7"/>
<evidence type="ECO:0000256" key="6">
    <source>
        <dbReference type="ARBA" id="ARBA00023288"/>
    </source>
</evidence>
<organism evidence="8 9">
    <name type="scientific">Crotophaga sulcirostris</name>
    <name type="common">Groove-billed ani</name>
    <dbReference type="NCBI Taxonomy" id="33598"/>
    <lineage>
        <taxon>Eukaryota</taxon>
        <taxon>Metazoa</taxon>
        <taxon>Chordata</taxon>
        <taxon>Craniata</taxon>
        <taxon>Vertebrata</taxon>
        <taxon>Euteleostomi</taxon>
        <taxon>Archelosauria</taxon>
        <taxon>Archosauria</taxon>
        <taxon>Dinosauria</taxon>
        <taxon>Saurischia</taxon>
        <taxon>Theropoda</taxon>
        <taxon>Coelurosauria</taxon>
        <taxon>Aves</taxon>
        <taxon>Neognathae</taxon>
        <taxon>Neoaves</taxon>
        <taxon>Otidimorphae</taxon>
        <taxon>Cuculiformes</taxon>
        <taxon>Crotophagidae</taxon>
        <taxon>Crotophaga</taxon>
    </lineage>
</organism>
<evidence type="ECO:0000256" key="1">
    <source>
        <dbReference type="ARBA" id="ARBA00004342"/>
    </source>
</evidence>
<feature type="compositionally biased region" description="Basic and acidic residues" evidence="7">
    <location>
        <begin position="258"/>
        <end position="271"/>
    </location>
</feature>
<feature type="compositionally biased region" description="Basic and acidic residues" evidence="7">
    <location>
        <begin position="625"/>
        <end position="646"/>
    </location>
</feature>
<evidence type="ECO:0000313" key="8">
    <source>
        <dbReference type="EMBL" id="NWS74821.1"/>
    </source>
</evidence>